<dbReference type="EMBL" id="VSSS01000018">
    <property type="protein sequence ID" value="TYL96651.1"/>
    <property type="molecule type" value="Genomic_DNA"/>
</dbReference>
<dbReference type="OrthoDB" id="9807521at2"/>
<dbReference type="Gene3D" id="1.10.10.10">
    <property type="entry name" value="Winged helix-like DNA-binding domain superfamily/Winged helix DNA-binding domain"/>
    <property type="match status" value="1"/>
</dbReference>
<dbReference type="InterPro" id="IPR051677">
    <property type="entry name" value="AfsR-DnrI-RedD_regulator"/>
</dbReference>
<dbReference type="SUPFAM" id="SSF48452">
    <property type="entry name" value="TPR-like"/>
    <property type="match status" value="1"/>
</dbReference>
<evidence type="ECO:0000313" key="3">
    <source>
        <dbReference type="EMBL" id="TYL96651.1"/>
    </source>
</evidence>
<evidence type="ECO:0000313" key="4">
    <source>
        <dbReference type="Proteomes" id="UP000324758"/>
    </source>
</evidence>
<evidence type="ECO:0000259" key="2">
    <source>
        <dbReference type="SMART" id="SM01043"/>
    </source>
</evidence>
<dbReference type="InterPro" id="IPR016032">
    <property type="entry name" value="Sig_transdc_resp-reg_C-effctor"/>
</dbReference>
<comment type="caution">
    <text evidence="3">The sequence shown here is derived from an EMBL/GenBank/DDBJ whole genome shotgun (WGS) entry which is preliminary data.</text>
</comment>
<proteinExistence type="predicted"/>
<dbReference type="GO" id="GO:0006355">
    <property type="term" value="P:regulation of DNA-templated transcription"/>
    <property type="evidence" value="ECO:0007669"/>
    <property type="project" value="InterPro"/>
</dbReference>
<dbReference type="SMART" id="SM01043">
    <property type="entry name" value="BTAD"/>
    <property type="match status" value="1"/>
</dbReference>
<sequence length="659" mass="72076">MEMASPSADRVLLLGPLQVVRDGSSLPQPPSRKVRALLAYLAMAGRPVSREKLCELLWDVADDPRGELRWCLSKLRPLVDGPAAMRLIADRKQVRIEGDALEVDALKVAGQTRSALSSGSSSDLRSLLALFRGDFLEGLSVERAPSFENWLAGQRHRFGQLRQQLLERLSVLLPPEDRIEVLRELIEVAPFDEAAHVALVRALTNSALHAEARLQVDASVKRFKSEGIDPTSLRSAFATAQQQRAKPAKALSQNSNVDATGHQEPVRTRRPILLVMPFAGAAPDEIADAGNVTSDVIFGMAKLRSVSTIAWSTASSLSGQSPAVAAARVNAQYVASGRLQRHGSGYLASIELIEPASGRIFWANEFSCNVGEAFCAANPLASQIVAGLDAEIHIIERNRALLMPPASLDAWQAYHRGVANMYRFTSESNGEAQTFFHRAIALDPTFSRSYAGLSFTHFQNAFVLKTREREQEIALALSTAGHGLEMDPSDPAAHWAMGRALWLRRDHESAITALDQATRLSPSYASAHYSLAMVHCQIGDPERAVEAADTAALLSPLDPMLFAIFGARTFGLLRLGKTEEAAVFALRGAEQPNAHIHARAIAVLTLASAGRMDKAHAEWARLRHLQPAYNFRQFEDAFHLLDDLRNIYQKAAKAMHILE</sequence>
<dbReference type="InterPro" id="IPR011990">
    <property type="entry name" value="TPR-like_helical_dom_sf"/>
</dbReference>
<dbReference type="InterPro" id="IPR005158">
    <property type="entry name" value="BTAD"/>
</dbReference>
<feature type="region of interest" description="Disordered" evidence="1">
    <location>
        <begin position="244"/>
        <end position="263"/>
    </location>
</feature>
<dbReference type="RefSeq" id="WP_148772314.1">
    <property type="nucleotide sequence ID" value="NZ_VSSS01000018.1"/>
</dbReference>
<keyword evidence="4" id="KW-1185">Reference proteome</keyword>
<dbReference type="SMART" id="SM00028">
    <property type="entry name" value="TPR"/>
    <property type="match status" value="2"/>
</dbReference>
<gene>
    <name evidence="3" type="ORF">FXB40_11475</name>
</gene>
<dbReference type="Gene3D" id="1.25.40.10">
    <property type="entry name" value="Tetratricopeptide repeat domain"/>
    <property type="match status" value="2"/>
</dbReference>
<dbReference type="SUPFAM" id="SSF46894">
    <property type="entry name" value="C-terminal effector domain of the bipartite response regulators"/>
    <property type="match status" value="1"/>
</dbReference>
<organism evidence="3 4">
    <name type="scientific">Bradyrhizobium rifense</name>
    <dbReference type="NCBI Taxonomy" id="515499"/>
    <lineage>
        <taxon>Bacteria</taxon>
        <taxon>Pseudomonadati</taxon>
        <taxon>Pseudomonadota</taxon>
        <taxon>Alphaproteobacteria</taxon>
        <taxon>Hyphomicrobiales</taxon>
        <taxon>Nitrobacteraceae</taxon>
        <taxon>Bradyrhizobium</taxon>
    </lineage>
</organism>
<dbReference type="Proteomes" id="UP000324758">
    <property type="component" value="Unassembled WGS sequence"/>
</dbReference>
<protein>
    <submittedName>
        <fullName evidence="3">Tetratricopeptide repeat protein</fullName>
    </submittedName>
</protein>
<evidence type="ECO:0000256" key="1">
    <source>
        <dbReference type="SAM" id="MobiDB-lite"/>
    </source>
</evidence>
<dbReference type="AlphaFoldDB" id="A0A5D3KLM2"/>
<dbReference type="InterPro" id="IPR019734">
    <property type="entry name" value="TPR_rpt"/>
</dbReference>
<dbReference type="PANTHER" id="PTHR35807">
    <property type="entry name" value="TRANSCRIPTIONAL REGULATOR REDD-RELATED"/>
    <property type="match status" value="1"/>
</dbReference>
<dbReference type="InterPro" id="IPR036388">
    <property type="entry name" value="WH-like_DNA-bd_sf"/>
</dbReference>
<accession>A0A5D3KLM2</accession>
<feature type="domain" description="Bacterial transcriptional activator" evidence="2">
    <location>
        <begin position="103"/>
        <end position="241"/>
    </location>
</feature>
<dbReference type="Pfam" id="PF13432">
    <property type="entry name" value="TPR_16"/>
    <property type="match status" value="1"/>
</dbReference>
<dbReference type="GO" id="GO:0003677">
    <property type="term" value="F:DNA binding"/>
    <property type="evidence" value="ECO:0007669"/>
    <property type="project" value="InterPro"/>
</dbReference>
<dbReference type="Pfam" id="PF03704">
    <property type="entry name" value="BTAD"/>
    <property type="match status" value="1"/>
</dbReference>
<reference evidence="3 4" key="1">
    <citation type="submission" date="2019-08" db="EMBL/GenBank/DDBJ databases">
        <title>Bradyrhizobium hipponensis sp. nov., a rhizobium isolated from a Lupinus angustifolius root nodule in Tunisia.</title>
        <authorList>
            <person name="Off K."/>
            <person name="Rejili M."/>
            <person name="Mars M."/>
            <person name="Brachmann A."/>
            <person name="Marin M."/>
        </authorList>
    </citation>
    <scope>NUCLEOTIDE SEQUENCE [LARGE SCALE GENOMIC DNA]</scope>
    <source>
        <strain evidence="3 4">CTAW71</strain>
    </source>
</reference>
<name>A0A5D3KLM2_9BRAD</name>